<keyword evidence="10" id="KW-0489">Methyltransferase</keyword>
<evidence type="ECO:0000259" key="9">
    <source>
        <dbReference type="Pfam" id="PF06750"/>
    </source>
</evidence>
<keyword evidence="10" id="KW-0808">Transferase</keyword>
<dbReference type="EC" id="2.1.1.-" evidence="10"/>
<feature type="transmembrane region" description="Helical" evidence="7">
    <location>
        <begin position="100"/>
        <end position="118"/>
    </location>
</feature>
<dbReference type="InterPro" id="IPR050882">
    <property type="entry name" value="Prepilin_peptidase/N-MTase"/>
</dbReference>
<keyword evidence="11" id="KW-1185">Reference proteome</keyword>
<sequence>MVLLLVLVGALGLAIGSFLDVVIHRVPAGLSVVSPASHCPDCGTPILARHDVPVAGWLLLRGRSACCDRSIAARYHLVEALTGALFVLVTWRALQLDQAAAVPALLTFTALGVALSGIDLDVRRLPDVLVLPAYPLLLALFAAAAGVSGDWASLGRAVLGAAVLFGCYLALALIHPAGMGFGDVKFSGLIGLVLGWFSWSTLVVGAFAAFILGALVGLVVMAVSPLGRKAEVPFGPFMVAGALLALWVTEPLAGVLTHR</sequence>
<dbReference type="InterPro" id="IPR000045">
    <property type="entry name" value="Prepilin_IV_endopep_pep"/>
</dbReference>
<gene>
    <name evidence="10" type="ORF">GGQ55_000259</name>
</gene>
<dbReference type="GO" id="GO:0008168">
    <property type="term" value="F:methyltransferase activity"/>
    <property type="evidence" value="ECO:0007669"/>
    <property type="project" value="UniProtKB-KW"/>
</dbReference>
<evidence type="ECO:0000313" key="10">
    <source>
        <dbReference type="EMBL" id="NYJ03981.1"/>
    </source>
</evidence>
<dbReference type="AlphaFoldDB" id="A0A853C9Y6"/>
<dbReference type="GO" id="GO:0032259">
    <property type="term" value="P:methylation"/>
    <property type="evidence" value="ECO:0007669"/>
    <property type="project" value="UniProtKB-KW"/>
</dbReference>
<dbReference type="Pfam" id="PF01478">
    <property type="entry name" value="Peptidase_A24"/>
    <property type="match status" value="1"/>
</dbReference>
<dbReference type="GO" id="GO:0005886">
    <property type="term" value="C:plasma membrane"/>
    <property type="evidence" value="ECO:0007669"/>
    <property type="project" value="UniProtKB-SubCell"/>
</dbReference>
<dbReference type="RefSeq" id="WP_179714759.1">
    <property type="nucleotide sequence ID" value="NZ_JACBZT010000001.1"/>
</dbReference>
<evidence type="ECO:0000256" key="2">
    <source>
        <dbReference type="ARBA" id="ARBA00005801"/>
    </source>
</evidence>
<organism evidence="10 11">
    <name type="scientific">Petropleomorpha daqingensis</name>
    <dbReference type="NCBI Taxonomy" id="2026353"/>
    <lineage>
        <taxon>Bacteria</taxon>
        <taxon>Bacillati</taxon>
        <taxon>Actinomycetota</taxon>
        <taxon>Actinomycetes</taxon>
        <taxon>Geodermatophilales</taxon>
        <taxon>Geodermatophilaceae</taxon>
        <taxon>Petropleomorpha</taxon>
    </lineage>
</organism>
<keyword evidence="4 7" id="KW-0812">Transmembrane</keyword>
<evidence type="ECO:0000256" key="7">
    <source>
        <dbReference type="SAM" id="Phobius"/>
    </source>
</evidence>
<comment type="caution">
    <text evidence="10">The sequence shown here is derived from an EMBL/GenBank/DDBJ whole genome shotgun (WGS) entry which is preliminary data.</text>
</comment>
<accession>A0A853C9Y6</accession>
<dbReference type="Pfam" id="PF06750">
    <property type="entry name" value="A24_N_bact"/>
    <property type="match status" value="1"/>
</dbReference>
<dbReference type="GO" id="GO:0006465">
    <property type="term" value="P:signal peptide processing"/>
    <property type="evidence" value="ECO:0007669"/>
    <property type="project" value="TreeGrafter"/>
</dbReference>
<reference evidence="10 11" key="1">
    <citation type="submission" date="2020-07" db="EMBL/GenBank/DDBJ databases">
        <title>Sequencing the genomes of 1000 actinobacteria strains.</title>
        <authorList>
            <person name="Klenk H.-P."/>
        </authorList>
    </citation>
    <scope>NUCLEOTIDE SEQUENCE [LARGE SCALE GENOMIC DNA]</scope>
    <source>
        <strain evidence="10 11">DSM 104001</strain>
    </source>
</reference>
<proteinExistence type="inferred from homology"/>
<keyword evidence="5 7" id="KW-1133">Transmembrane helix</keyword>
<dbReference type="PANTHER" id="PTHR30487">
    <property type="entry name" value="TYPE 4 PREPILIN-LIKE PROTEINS LEADER PEPTIDE-PROCESSING ENZYME"/>
    <property type="match status" value="1"/>
</dbReference>
<dbReference type="Proteomes" id="UP000541969">
    <property type="component" value="Unassembled WGS sequence"/>
</dbReference>
<dbReference type="PANTHER" id="PTHR30487:SF0">
    <property type="entry name" value="PREPILIN LEADER PEPTIDASE_N-METHYLTRANSFERASE-RELATED"/>
    <property type="match status" value="1"/>
</dbReference>
<feature type="transmembrane region" description="Helical" evidence="7">
    <location>
        <begin position="189"/>
        <end position="222"/>
    </location>
</feature>
<dbReference type="InterPro" id="IPR010627">
    <property type="entry name" value="Prepilin_pept_A24_N"/>
</dbReference>
<feature type="domain" description="Prepilin peptidase A24 N-terminal" evidence="9">
    <location>
        <begin position="11"/>
        <end position="92"/>
    </location>
</feature>
<dbReference type="EC" id="3.4.23.43" evidence="10"/>
<evidence type="ECO:0000313" key="11">
    <source>
        <dbReference type="Proteomes" id="UP000541969"/>
    </source>
</evidence>
<feature type="transmembrane region" description="Helical" evidence="7">
    <location>
        <begin position="234"/>
        <end position="256"/>
    </location>
</feature>
<name>A0A853C9Y6_9ACTN</name>
<keyword evidence="10" id="KW-0378">Hydrolase</keyword>
<feature type="transmembrane region" description="Helical" evidence="7">
    <location>
        <begin position="157"/>
        <end position="177"/>
    </location>
</feature>
<evidence type="ECO:0000256" key="1">
    <source>
        <dbReference type="ARBA" id="ARBA00004651"/>
    </source>
</evidence>
<evidence type="ECO:0000256" key="4">
    <source>
        <dbReference type="ARBA" id="ARBA00022692"/>
    </source>
</evidence>
<evidence type="ECO:0000256" key="5">
    <source>
        <dbReference type="ARBA" id="ARBA00022989"/>
    </source>
</evidence>
<keyword evidence="3" id="KW-1003">Cell membrane</keyword>
<comment type="subcellular location">
    <subcellularLocation>
        <location evidence="1">Cell membrane</location>
        <topology evidence="1">Multi-pass membrane protein</topology>
    </subcellularLocation>
</comment>
<feature type="transmembrane region" description="Helical" evidence="7">
    <location>
        <begin position="125"/>
        <end position="145"/>
    </location>
</feature>
<protein>
    <submittedName>
        <fullName evidence="10">Leader peptidase (Prepilin peptidase)/N-methyltransferase</fullName>
        <ecNumber evidence="10">2.1.1.-</ecNumber>
        <ecNumber evidence="10">3.4.23.43</ecNumber>
    </submittedName>
</protein>
<comment type="similarity">
    <text evidence="2">Belongs to the peptidase A24 family.</text>
</comment>
<keyword evidence="6 7" id="KW-0472">Membrane</keyword>
<feature type="domain" description="Prepilin type IV endopeptidase peptidase" evidence="8">
    <location>
        <begin position="108"/>
        <end position="218"/>
    </location>
</feature>
<evidence type="ECO:0000256" key="6">
    <source>
        <dbReference type="ARBA" id="ARBA00023136"/>
    </source>
</evidence>
<evidence type="ECO:0000259" key="8">
    <source>
        <dbReference type="Pfam" id="PF01478"/>
    </source>
</evidence>
<dbReference type="GO" id="GO:0004190">
    <property type="term" value="F:aspartic-type endopeptidase activity"/>
    <property type="evidence" value="ECO:0007669"/>
    <property type="project" value="UniProtKB-EC"/>
</dbReference>
<dbReference type="Gene3D" id="1.20.120.1220">
    <property type="match status" value="1"/>
</dbReference>
<dbReference type="EMBL" id="JACBZT010000001">
    <property type="protein sequence ID" value="NYJ03981.1"/>
    <property type="molecule type" value="Genomic_DNA"/>
</dbReference>
<evidence type="ECO:0000256" key="3">
    <source>
        <dbReference type="ARBA" id="ARBA00022475"/>
    </source>
</evidence>